<organism evidence="2 3">
    <name type="scientific">Athene cunicularia</name>
    <name type="common">Burrowing owl</name>
    <name type="synonym">Speotyto cunicularia</name>
    <dbReference type="NCBI Taxonomy" id="194338"/>
    <lineage>
        <taxon>Eukaryota</taxon>
        <taxon>Metazoa</taxon>
        <taxon>Chordata</taxon>
        <taxon>Craniata</taxon>
        <taxon>Vertebrata</taxon>
        <taxon>Euteleostomi</taxon>
        <taxon>Archelosauria</taxon>
        <taxon>Archosauria</taxon>
        <taxon>Dinosauria</taxon>
        <taxon>Saurischia</taxon>
        <taxon>Theropoda</taxon>
        <taxon>Coelurosauria</taxon>
        <taxon>Aves</taxon>
        <taxon>Neognathae</taxon>
        <taxon>Neoaves</taxon>
        <taxon>Telluraves</taxon>
        <taxon>Strigiformes</taxon>
        <taxon>Strigidae</taxon>
        <taxon>Athene</taxon>
    </lineage>
</organism>
<proteinExistence type="predicted"/>
<protein>
    <submittedName>
        <fullName evidence="2">Uncharacterized protein</fullName>
    </submittedName>
</protein>
<feature type="region of interest" description="Disordered" evidence="1">
    <location>
        <begin position="1"/>
        <end position="21"/>
    </location>
</feature>
<evidence type="ECO:0000313" key="2">
    <source>
        <dbReference type="Ensembl" id="ENSACUP00000010661.1"/>
    </source>
</evidence>
<dbReference type="Ensembl" id="ENSACUT00000011382.1">
    <property type="protein sequence ID" value="ENSACUP00000010661.1"/>
    <property type="gene ID" value="ENSACUG00000007228.1"/>
</dbReference>
<name>A0A663MG10_ATHCN</name>
<accession>A0A663MG10</accession>
<reference evidence="2" key="2">
    <citation type="submission" date="2025-09" db="UniProtKB">
        <authorList>
            <consortium name="Ensembl"/>
        </authorList>
    </citation>
    <scope>IDENTIFICATION</scope>
</reference>
<dbReference type="Proteomes" id="UP000472269">
    <property type="component" value="Unplaced"/>
</dbReference>
<sequence length="82" mass="8981">MISPKPTQGKAPWPRLPSGRGPVFAERQPLPSLPFWPLISFFVPLFSGFSANQGAQDGKLPLVDHTPPIIVKVFSSMSKSHK</sequence>
<reference evidence="2" key="1">
    <citation type="submission" date="2025-08" db="UniProtKB">
        <authorList>
            <consortium name="Ensembl"/>
        </authorList>
    </citation>
    <scope>IDENTIFICATION</scope>
</reference>
<dbReference type="AlphaFoldDB" id="A0A663MG10"/>
<evidence type="ECO:0000313" key="3">
    <source>
        <dbReference type="Proteomes" id="UP000472269"/>
    </source>
</evidence>
<evidence type="ECO:0000256" key="1">
    <source>
        <dbReference type="SAM" id="MobiDB-lite"/>
    </source>
</evidence>
<keyword evidence="3" id="KW-1185">Reference proteome</keyword>